<proteinExistence type="predicted"/>
<gene>
    <name evidence="2" type="ORF">GCM10022202_35890</name>
</gene>
<dbReference type="EMBL" id="BAAAYV010000025">
    <property type="protein sequence ID" value="GAA3670533.1"/>
    <property type="molecule type" value="Genomic_DNA"/>
</dbReference>
<feature type="transmembrane region" description="Helical" evidence="1">
    <location>
        <begin position="23"/>
        <end position="49"/>
    </location>
</feature>
<reference evidence="3" key="1">
    <citation type="journal article" date="2019" name="Int. J. Syst. Evol. Microbiol.">
        <title>The Global Catalogue of Microorganisms (GCM) 10K type strain sequencing project: providing services to taxonomists for standard genome sequencing and annotation.</title>
        <authorList>
            <consortium name="The Broad Institute Genomics Platform"/>
            <consortium name="The Broad Institute Genome Sequencing Center for Infectious Disease"/>
            <person name="Wu L."/>
            <person name="Ma J."/>
        </authorList>
    </citation>
    <scope>NUCLEOTIDE SEQUENCE [LARGE SCALE GENOMIC DNA]</scope>
    <source>
        <strain evidence="3">JCM 16546</strain>
    </source>
</reference>
<comment type="caution">
    <text evidence="2">The sequence shown here is derived from an EMBL/GenBank/DDBJ whole genome shotgun (WGS) entry which is preliminary data.</text>
</comment>
<name>A0ABP7BZ18_9MICO</name>
<evidence type="ECO:0008006" key="4">
    <source>
        <dbReference type="Google" id="ProtNLM"/>
    </source>
</evidence>
<organism evidence="2 3">
    <name type="scientific">Microbacterium marinilacus</name>
    <dbReference type="NCBI Taxonomy" id="415209"/>
    <lineage>
        <taxon>Bacteria</taxon>
        <taxon>Bacillati</taxon>
        <taxon>Actinomycetota</taxon>
        <taxon>Actinomycetes</taxon>
        <taxon>Micrococcales</taxon>
        <taxon>Microbacteriaceae</taxon>
        <taxon>Microbacterium</taxon>
    </lineage>
</organism>
<dbReference type="InterPro" id="IPR006938">
    <property type="entry name" value="DUF624"/>
</dbReference>
<feature type="transmembrane region" description="Helical" evidence="1">
    <location>
        <begin position="112"/>
        <end position="136"/>
    </location>
</feature>
<protein>
    <recommendedName>
        <fullName evidence="4">DUF624 domain-containing protein</fullName>
    </recommendedName>
</protein>
<evidence type="ECO:0000313" key="2">
    <source>
        <dbReference type="EMBL" id="GAA3670533.1"/>
    </source>
</evidence>
<dbReference type="RefSeq" id="WP_221857007.1">
    <property type="nucleotide sequence ID" value="NZ_BAAAYV010000025.1"/>
</dbReference>
<dbReference type="Pfam" id="PF04854">
    <property type="entry name" value="DUF624"/>
    <property type="match status" value="1"/>
</dbReference>
<keyword evidence="1" id="KW-0812">Transmembrane</keyword>
<feature type="transmembrane region" description="Helical" evidence="1">
    <location>
        <begin position="80"/>
        <end position="100"/>
    </location>
</feature>
<accession>A0ABP7BZ18</accession>
<feature type="transmembrane region" description="Helical" evidence="1">
    <location>
        <begin position="148"/>
        <end position="168"/>
    </location>
</feature>
<feature type="transmembrane region" description="Helical" evidence="1">
    <location>
        <begin position="174"/>
        <end position="196"/>
    </location>
</feature>
<keyword evidence="1" id="KW-0472">Membrane</keyword>
<evidence type="ECO:0000313" key="3">
    <source>
        <dbReference type="Proteomes" id="UP001410795"/>
    </source>
</evidence>
<keyword evidence="1" id="KW-1133">Transmembrane helix</keyword>
<keyword evidence="3" id="KW-1185">Reference proteome</keyword>
<evidence type="ECO:0000256" key="1">
    <source>
        <dbReference type="SAM" id="Phobius"/>
    </source>
</evidence>
<dbReference type="Proteomes" id="UP001410795">
    <property type="component" value="Unassembled WGS sequence"/>
</dbReference>
<sequence length="212" mass="22504">MTSVTEGMRIGCVWIARLAWLNLLWLLFTLAGLVVLGLFPSTVAGYQIARDLVHRPESREEPMLRRYAALVRASAVRANLAGAVVVAVGLLLGVGLQLAWTADGASWQLPVLGVTVVAAVAFAGGLVHLPFFAAHVEAPPRAIVRASWLYALSHPVGTVLICGAWIGLSFLLGAFPAAAPFFCFAPVAVLTALLDVRGFRVLEQRQAVAAAR</sequence>